<evidence type="ECO:0000313" key="1">
    <source>
        <dbReference type="EMBL" id="KAJ1676207.1"/>
    </source>
</evidence>
<accession>A0ACC1HI99</accession>
<protein>
    <submittedName>
        <fullName evidence="1">Uncharacterized protein</fullName>
    </submittedName>
</protein>
<sequence>PLFKDTRRVDTMSVVYRQVQTYLENETYRVLDLRVFEERQNQWPWINLREDQFRYQQRQATTGTYFERS</sequence>
<feature type="non-terminal residue" evidence="1">
    <location>
        <position position="69"/>
    </location>
</feature>
<dbReference type="Proteomes" id="UP001145114">
    <property type="component" value="Unassembled WGS sequence"/>
</dbReference>
<comment type="caution">
    <text evidence="1">The sequence shown here is derived from an EMBL/GenBank/DDBJ whole genome shotgun (WGS) entry which is preliminary data.</text>
</comment>
<gene>
    <name evidence="1" type="ORF">EV182_008650</name>
</gene>
<evidence type="ECO:0000313" key="2">
    <source>
        <dbReference type="Proteomes" id="UP001145114"/>
    </source>
</evidence>
<dbReference type="EMBL" id="JAMZIH010004598">
    <property type="protein sequence ID" value="KAJ1676207.1"/>
    <property type="molecule type" value="Genomic_DNA"/>
</dbReference>
<keyword evidence="2" id="KW-1185">Reference proteome</keyword>
<reference evidence="1" key="1">
    <citation type="submission" date="2022-06" db="EMBL/GenBank/DDBJ databases">
        <title>Phylogenomic reconstructions and comparative analyses of Kickxellomycotina fungi.</title>
        <authorList>
            <person name="Reynolds N.K."/>
            <person name="Stajich J.E."/>
            <person name="Barry K."/>
            <person name="Grigoriev I.V."/>
            <person name="Crous P."/>
            <person name="Smith M.E."/>
        </authorList>
    </citation>
    <scope>NUCLEOTIDE SEQUENCE</scope>
    <source>
        <strain evidence="1">RSA 2271</strain>
    </source>
</reference>
<feature type="non-terminal residue" evidence="1">
    <location>
        <position position="1"/>
    </location>
</feature>
<proteinExistence type="predicted"/>
<name>A0ACC1HI99_9FUNG</name>
<organism evidence="1 2">
    <name type="scientific">Spiromyces aspiralis</name>
    <dbReference type="NCBI Taxonomy" id="68401"/>
    <lineage>
        <taxon>Eukaryota</taxon>
        <taxon>Fungi</taxon>
        <taxon>Fungi incertae sedis</taxon>
        <taxon>Zoopagomycota</taxon>
        <taxon>Kickxellomycotina</taxon>
        <taxon>Kickxellomycetes</taxon>
        <taxon>Kickxellales</taxon>
        <taxon>Kickxellaceae</taxon>
        <taxon>Spiromyces</taxon>
    </lineage>
</organism>